<dbReference type="GO" id="GO:0051301">
    <property type="term" value="P:cell division"/>
    <property type="evidence" value="ECO:0007669"/>
    <property type="project" value="UniProtKB-KW"/>
</dbReference>
<dbReference type="CDD" id="cd14499">
    <property type="entry name" value="CDC14_C"/>
    <property type="match status" value="1"/>
</dbReference>
<comment type="caution">
    <text evidence="10">The sequence shown here is derived from an EMBL/GenBank/DDBJ whole genome shotgun (WGS) entry which is preliminary data.</text>
</comment>
<dbReference type="InterPro" id="IPR020422">
    <property type="entry name" value="TYR_PHOSPHATASE_DUAL_dom"/>
</dbReference>
<dbReference type="EC" id="3.1.3.48" evidence="2"/>
<dbReference type="CDD" id="cd17657">
    <property type="entry name" value="CDC14_N"/>
    <property type="match status" value="1"/>
</dbReference>
<dbReference type="OMA" id="WVSPKFI"/>
<dbReference type="PROSITE" id="PS00383">
    <property type="entry name" value="TYR_PHOSPHATASE_1"/>
    <property type="match status" value="1"/>
</dbReference>
<evidence type="ECO:0000259" key="8">
    <source>
        <dbReference type="PROSITE" id="PS50054"/>
    </source>
</evidence>
<dbReference type="InterPro" id="IPR029021">
    <property type="entry name" value="Prot-tyrosine_phosphatase-like"/>
</dbReference>
<evidence type="ECO:0000256" key="3">
    <source>
        <dbReference type="ARBA" id="ARBA00022618"/>
    </source>
</evidence>
<dbReference type="InterPro" id="IPR000387">
    <property type="entry name" value="Tyr_Pase_dom"/>
</dbReference>
<evidence type="ECO:0000256" key="1">
    <source>
        <dbReference type="ARBA" id="ARBA00007315"/>
    </source>
</evidence>
<dbReference type="GO" id="GO:0004725">
    <property type="term" value="F:protein tyrosine phosphatase activity"/>
    <property type="evidence" value="ECO:0007669"/>
    <property type="project" value="UniProtKB-EC"/>
</dbReference>
<dbReference type="InterPro" id="IPR044506">
    <property type="entry name" value="CDC14_C"/>
</dbReference>
<dbReference type="InterPro" id="IPR016130">
    <property type="entry name" value="Tyr_Pase_AS"/>
</dbReference>
<dbReference type="SMART" id="SM00404">
    <property type="entry name" value="PTPc_motif"/>
    <property type="match status" value="1"/>
</dbReference>
<dbReference type="PROSITE" id="PS50056">
    <property type="entry name" value="TYR_PHOSPHATASE_2"/>
    <property type="match status" value="1"/>
</dbReference>
<keyword evidence="3" id="KW-0132">Cell division</keyword>
<protein>
    <recommendedName>
        <fullName evidence="2">protein-tyrosine-phosphatase</fullName>
        <ecNumber evidence="2">3.1.3.48</ecNumber>
    </recommendedName>
</protein>
<keyword evidence="6" id="KW-0131">Cell cycle</keyword>
<accession>A0A0V0QJ25</accession>
<dbReference type="FunFam" id="3.90.190.10:FF:000006">
    <property type="entry name" value="Dual specificity protein phosphatase CDC14B"/>
    <property type="match status" value="1"/>
</dbReference>
<sequence length="393" mass="45642">MESGTNTVEIIPKRLYWISDKHPPKNKPNAYFFCIDQDLVYEPFFSDFGPLNLGNTYRFVTELEHLLADNSYKQYLIYHYTSLDSAKRANAAYLICAYQVIILGRTAEQAWKPFKNVSPTFQDFRDASYGQCSYKCTIEECIRGLEYAIHLKWFDVRNFNLRDYEFYERVENGDLNVILPEKFIAFSGPSNTQRDNEGYRTFTPEDYVPIFKQMGVTLVIRLNKKSYDAQRFTNHGIKHLDLYFLDGTTPPEDIVQKFFDAVEKEKGKVAVHCKAGLGRTGTLIGLYAMKHYHFPAPDFIGWIRIARPGSILGPQQQYLNAKCKEMIQKGQNSPIWAKYQKQIMSIQHINERLMNLDINKTAMSAKDKKINDEGDYGQGDNLVSNKYKNQQYK</sequence>
<dbReference type="Pfam" id="PF14671">
    <property type="entry name" value="DSPn"/>
    <property type="match status" value="1"/>
</dbReference>
<dbReference type="InParanoid" id="A0A0V0QJ25"/>
<evidence type="ECO:0000256" key="2">
    <source>
        <dbReference type="ARBA" id="ARBA00013064"/>
    </source>
</evidence>
<dbReference type="SMART" id="SM00195">
    <property type="entry name" value="DSPc"/>
    <property type="match status" value="1"/>
</dbReference>
<gene>
    <name evidence="10" type="ORF">PPERSA_04866</name>
</gene>
<evidence type="ECO:0000313" key="10">
    <source>
        <dbReference type="EMBL" id="KRX02244.1"/>
    </source>
</evidence>
<dbReference type="InterPro" id="IPR000340">
    <property type="entry name" value="Dual-sp_phosphatase_cat-dom"/>
</dbReference>
<keyword evidence="5" id="KW-0904">Protein phosphatase</keyword>
<evidence type="ECO:0000256" key="7">
    <source>
        <dbReference type="SAM" id="MobiDB-lite"/>
    </source>
</evidence>
<feature type="compositionally biased region" description="Polar residues" evidence="7">
    <location>
        <begin position="381"/>
        <end position="393"/>
    </location>
</feature>
<dbReference type="InterPro" id="IPR029260">
    <property type="entry name" value="DSPn"/>
</dbReference>
<name>A0A0V0QJ25_PSEPJ</name>
<dbReference type="Gene3D" id="3.90.190.10">
    <property type="entry name" value="Protein tyrosine phosphatase superfamily"/>
    <property type="match status" value="2"/>
</dbReference>
<feature type="region of interest" description="Disordered" evidence="7">
    <location>
        <begin position="369"/>
        <end position="393"/>
    </location>
</feature>
<organism evidence="10 11">
    <name type="scientific">Pseudocohnilembus persalinus</name>
    <name type="common">Ciliate</name>
    <dbReference type="NCBI Taxonomy" id="266149"/>
    <lineage>
        <taxon>Eukaryota</taxon>
        <taxon>Sar</taxon>
        <taxon>Alveolata</taxon>
        <taxon>Ciliophora</taxon>
        <taxon>Intramacronucleata</taxon>
        <taxon>Oligohymenophorea</taxon>
        <taxon>Scuticociliatia</taxon>
        <taxon>Philasterida</taxon>
        <taxon>Pseudocohnilembidae</taxon>
        <taxon>Pseudocohnilembus</taxon>
    </lineage>
</organism>
<evidence type="ECO:0000313" key="11">
    <source>
        <dbReference type="Proteomes" id="UP000054937"/>
    </source>
</evidence>
<dbReference type="PROSITE" id="PS50054">
    <property type="entry name" value="TYR_PHOSPHATASE_DUAL"/>
    <property type="match status" value="1"/>
</dbReference>
<evidence type="ECO:0000256" key="6">
    <source>
        <dbReference type="ARBA" id="ARBA00023306"/>
    </source>
</evidence>
<evidence type="ECO:0000256" key="5">
    <source>
        <dbReference type="ARBA" id="ARBA00022912"/>
    </source>
</evidence>
<dbReference type="Pfam" id="PF00782">
    <property type="entry name" value="DSPc"/>
    <property type="match status" value="1"/>
</dbReference>
<reference evidence="10 11" key="1">
    <citation type="journal article" date="2015" name="Sci. Rep.">
        <title>Genome of the facultative scuticociliatosis pathogen Pseudocohnilembus persalinus provides insight into its virulence through horizontal gene transfer.</title>
        <authorList>
            <person name="Xiong J."/>
            <person name="Wang G."/>
            <person name="Cheng J."/>
            <person name="Tian M."/>
            <person name="Pan X."/>
            <person name="Warren A."/>
            <person name="Jiang C."/>
            <person name="Yuan D."/>
            <person name="Miao W."/>
        </authorList>
    </citation>
    <scope>NUCLEOTIDE SEQUENCE [LARGE SCALE GENOMIC DNA]</scope>
    <source>
        <strain evidence="10">36N120E</strain>
    </source>
</reference>
<dbReference type="Proteomes" id="UP000054937">
    <property type="component" value="Unassembled WGS sequence"/>
</dbReference>
<dbReference type="PANTHER" id="PTHR23339">
    <property type="entry name" value="TYROSINE SPECIFIC PROTEIN PHOSPHATASE AND DUAL SPECIFICITY PROTEIN PHOSPHATASE"/>
    <property type="match status" value="1"/>
</dbReference>
<comment type="similarity">
    <text evidence="1">Belongs to the protein-tyrosine phosphatase family. Non-receptor class CDC14 subfamily.</text>
</comment>
<dbReference type="OrthoDB" id="442453at2759"/>
<dbReference type="InterPro" id="IPR003595">
    <property type="entry name" value="Tyr_Pase_cat"/>
</dbReference>
<dbReference type="SUPFAM" id="SSF52799">
    <property type="entry name" value="(Phosphotyrosine protein) phosphatases II"/>
    <property type="match status" value="2"/>
</dbReference>
<dbReference type="EMBL" id="LDAU01000156">
    <property type="protein sequence ID" value="KRX02244.1"/>
    <property type="molecule type" value="Genomic_DNA"/>
</dbReference>
<feature type="domain" description="Tyrosine-protein phosphatase" evidence="8">
    <location>
        <begin position="173"/>
        <end position="331"/>
    </location>
</feature>
<dbReference type="InterPro" id="IPR050561">
    <property type="entry name" value="PTP"/>
</dbReference>
<dbReference type="AlphaFoldDB" id="A0A0V0QJ25"/>
<keyword evidence="11" id="KW-1185">Reference proteome</keyword>
<evidence type="ECO:0000256" key="4">
    <source>
        <dbReference type="ARBA" id="ARBA00022801"/>
    </source>
</evidence>
<feature type="domain" description="Tyrosine specific protein phosphatases" evidence="9">
    <location>
        <begin position="256"/>
        <end position="318"/>
    </location>
</feature>
<proteinExistence type="inferred from homology"/>
<evidence type="ECO:0000259" key="9">
    <source>
        <dbReference type="PROSITE" id="PS50056"/>
    </source>
</evidence>
<keyword evidence="4" id="KW-0378">Hydrolase</keyword>